<proteinExistence type="inferred from homology"/>
<feature type="compositionally biased region" description="Polar residues" evidence="2">
    <location>
        <begin position="544"/>
        <end position="564"/>
    </location>
</feature>
<dbReference type="InterPro" id="IPR039509">
    <property type="entry name" value="SPATA31"/>
</dbReference>
<comment type="caution">
    <text evidence="4">The sequence shown here is derived from an EMBL/GenBank/DDBJ whole genome shotgun (WGS) entry which is preliminary data.</text>
</comment>
<dbReference type="Pfam" id="PF14650">
    <property type="entry name" value="FAM75"/>
    <property type="match status" value="1"/>
</dbReference>
<sequence length="723" mass="80233">MGIFIVLELSEFWGRFRGHINAESFREDVKRRHSKTRKKTATVKGCCNGQKHTEETKTPSEPTTISTKQLFQDSTPPPLGSPNQKMDHLPLFQPLSYLKVLEGLIQKEFTQNFWGTSSMFSESVVATAHVLRNPRLAEHKTVRFCDTCSSAQALPQAKGPPQLSQDLPLPPELMTPCLERVTGVQEMEMVSDSTSNQTPPCSKGRTCRIACPTAEKGTQTSLPTENQPWQHGLYWKDTKAYDIQNQEVNSKPTEKLSRGTLHNRATRPASILPDHCQMVHNKEKPQNEHKATNGGEQQGTTSRFLPSRKLTQLQGHFPENSDHYCKSKTQLSQPAQPSILNSNICKCNKMVGSELLGGPLKKAIATCDIHNSIKKGSGLEDQNLPCTSSSSPGKAQKPRNTALRTDKLSYMNPAEHRSFLDSRTERKLAPNIMQLPMKRRRRPYLQILEAKDFTPPGVPASNLPQVVYPSSPICDSKAEYYSKAAMVLENLHHQDPGGTRVEKVQETQRTPLPAASHGALKAHPYPKQRSLSVQQPAFCFQVKPPQSRTMQETETGSLQPSSSPKMAKHAPQKRFQDVDSGQPSWRVIVIDPEEGAPPSVAKPTNTVEVKEEPQPSCRVSLGSSEIHDGQAISISPGEFGSSEDKRRPGHLQTPTLQHSQDSGLKPQACSMIDLISREQPQPWLVRHDPDGPSTLTTPRSAYLQNTHCPASKIHTNPPMLSRA</sequence>
<evidence type="ECO:0000256" key="1">
    <source>
        <dbReference type="ARBA" id="ARBA00035009"/>
    </source>
</evidence>
<gene>
    <name evidence="4" type="ORF">APTSU1_001340800</name>
</gene>
<feature type="compositionally biased region" description="Polar residues" evidence="2">
    <location>
        <begin position="294"/>
        <end position="304"/>
    </location>
</feature>
<evidence type="ECO:0000256" key="2">
    <source>
        <dbReference type="SAM" id="MobiDB-lite"/>
    </source>
</evidence>
<feature type="region of interest" description="Disordered" evidence="2">
    <location>
        <begin position="36"/>
        <end position="84"/>
    </location>
</feature>
<feature type="compositionally biased region" description="Basic and acidic residues" evidence="2">
    <location>
        <begin position="493"/>
        <end position="506"/>
    </location>
</feature>
<name>A0ABQ0FFX7_APOSI</name>
<evidence type="ECO:0000313" key="5">
    <source>
        <dbReference type="Proteomes" id="UP001623349"/>
    </source>
</evidence>
<comment type="similarity">
    <text evidence="1">Belongs to the SPATA31 family.</text>
</comment>
<feature type="compositionally biased region" description="Polar residues" evidence="2">
    <location>
        <begin position="652"/>
        <end position="662"/>
    </location>
</feature>
<evidence type="ECO:0000313" key="4">
    <source>
        <dbReference type="EMBL" id="GAB1298172.1"/>
    </source>
</evidence>
<accession>A0ABQ0FFX7</accession>
<feature type="compositionally biased region" description="Polar residues" evidence="2">
    <location>
        <begin position="384"/>
        <end position="400"/>
    </location>
</feature>
<feature type="compositionally biased region" description="Low complexity" evidence="2">
    <location>
        <begin position="59"/>
        <end position="68"/>
    </location>
</feature>
<evidence type="ECO:0000259" key="3">
    <source>
        <dbReference type="Pfam" id="PF14650"/>
    </source>
</evidence>
<feature type="compositionally biased region" description="Basic and acidic residues" evidence="2">
    <location>
        <begin position="280"/>
        <end position="291"/>
    </location>
</feature>
<keyword evidence="5" id="KW-1185">Reference proteome</keyword>
<feature type="region of interest" description="Disordered" evidence="2">
    <location>
        <begin position="543"/>
        <end position="664"/>
    </location>
</feature>
<dbReference type="PANTHER" id="PTHR21859:SF6">
    <property type="entry name" value="GENE MODEL 906, (NCBI)-RELATED"/>
    <property type="match status" value="1"/>
</dbReference>
<organism evidence="4 5">
    <name type="scientific">Apodemus speciosus</name>
    <name type="common">Large Japanese field mouse</name>
    <dbReference type="NCBI Taxonomy" id="105296"/>
    <lineage>
        <taxon>Eukaryota</taxon>
        <taxon>Metazoa</taxon>
        <taxon>Chordata</taxon>
        <taxon>Craniata</taxon>
        <taxon>Vertebrata</taxon>
        <taxon>Euteleostomi</taxon>
        <taxon>Mammalia</taxon>
        <taxon>Eutheria</taxon>
        <taxon>Euarchontoglires</taxon>
        <taxon>Glires</taxon>
        <taxon>Rodentia</taxon>
        <taxon>Myomorpha</taxon>
        <taxon>Muroidea</taxon>
        <taxon>Muridae</taxon>
        <taxon>Murinae</taxon>
        <taxon>Apodemus</taxon>
    </lineage>
</organism>
<dbReference type="Proteomes" id="UP001623349">
    <property type="component" value="Unassembled WGS sequence"/>
</dbReference>
<feature type="region of interest" description="Disordered" evidence="2">
    <location>
        <begin position="250"/>
        <end position="304"/>
    </location>
</feature>
<feature type="region of interest" description="Disordered" evidence="2">
    <location>
        <begin position="493"/>
        <end position="520"/>
    </location>
</feature>
<dbReference type="EMBL" id="BAAFST010000013">
    <property type="protein sequence ID" value="GAB1298172.1"/>
    <property type="molecule type" value="Genomic_DNA"/>
</dbReference>
<feature type="region of interest" description="Disordered" evidence="2">
    <location>
        <begin position="378"/>
        <end position="400"/>
    </location>
</feature>
<protein>
    <submittedName>
        <fullName evidence="4">Gene model 906, (NCBI)</fullName>
    </submittedName>
</protein>
<feature type="domain" description="SPATA31" evidence="3">
    <location>
        <begin position="93"/>
        <end position="425"/>
    </location>
</feature>
<reference evidence="4 5" key="1">
    <citation type="submission" date="2024-08" db="EMBL/GenBank/DDBJ databases">
        <title>The draft genome of Apodemus speciosus.</title>
        <authorList>
            <person name="Nabeshima K."/>
            <person name="Suzuki S."/>
            <person name="Onuma M."/>
        </authorList>
    </citation>
    <scope>NUCLEOTIDE SEQUENCE [LARGE SCALE GENOMIC DNA]</scope>
    <source>
        <strain evidence="4">IB14-021</strain>
    </source>
</reference>
<dbReference type="PANTHER" id="PTHR21859">
    <property type="entry name" value="ACROSOME-SPECIFIC PROTEIN"/>
    <property type="match status" value="1"/>
</dbReference>